<protein>
    <recommendedName>
        <fullName evidence="4">Phosphatidylglycerol/phosphatidylinositol transfer protein</fullName>
    </recommendedName>
</protein>
<organism evidence="2 3">
    <name type="scientific">Gymnopilus dilepis</name>
    <dbReference type="NCBI Taxonomy" id="231916"/>
    <lineage>
        <taxon>Eukaryota</taxon>
        <taxon>Fungi</taxon>
        <taxon>Dikarya</taxon>
        <taxon>Basidiomycota</taxon>
        <taxon>Agaricomycotina</taxon>
        <taxon>Agaricomycetes</taxon>
        <taxon>Agaricomycetidae</taxon>
        <taxon>Agaricales</taxon>
        <taxon>Agaricineae</taxon>
        <taxon>Hymenogastraceae</taxon>
        <taxon>Gymnopilus</taxon>
    </lineage>
</organism>
<dbReference type="InterPro" id="IPR045469">
    <property type="entry name" value="Nis1"/>
</dbReference>
<dbReference type="AlphaFoldDB" id="A0A409YNU6"/>
<keyword evidence="1" id="KW-0732">Signal</keyword>
<feature type="signal peptide" evidence="1">
    <location>
        <begin position="1"/>
        <end position="21"/>
    </location>
</feature>
<evidence type="ECO:0000313" key="3">
    <source>
        <dbReference type="Proteomes" id="UP000284706"/>
    </source>
</evidence>
<dbReference type="InParanoid" id="A0A409YNU6"/>
<evidence type="ECO:0000256" key="1">
    <source>
        <dbReference type="SAM" id="SignalP"/>
    </source>
</evidence>
<dbReference type="EMBL" id="NHYE01000578">
    <property type="protein sequence ID" value="PPR04730.1"/>
    <property type="molecule type" value="Genomic_DNA"/>
</dbReference>
<dbReference type="Proteomes" id="UP000284706">
    <property type="component" value="Unassembled WGS sequence"/>
</dbReference>
<evidence type="ECO:0008006" key="4">
    <source>
        <dbReference type="Google" id="ProtNLM"/>
    </source>
</evidence>
<gene>
    <name evidence="2" type="ORF">CVT26_012865</name>
</gene>
<keyword evidence="3" id="KW-1185">Reference proteome</keyword>
<dbReference type="OrthoDB" id="2841294at2759"/>
<proteinExistence type="predicted"/>
<name>A0A409YNU6_9AGAR</name>
<evidence type="ECO:0000313" key="2">
    <source>
        <dbReference type="EMBL" id="PPR04730.1"/>
    </source>
</evidence>
<comment type="caution">
    <text evidence="2">The sequence shown here is derived from an EMBL/GenBank/DDBJ whole genome shotgun (WGS) entry which is preliminary data.</text>
</comment>
<feature type="chain" id="PRO_5019028753" description="Phosphatidylglycerol/phosphatidylinositol transfer protein" evidence="1">
    <location>
        <begin position="22"/>
        <end position="312"/>
    </location>
</feature>
<accession>A0A409YNU6</accession>
<sequence>MKFSLAAALSSLLLASTTVLSQRIAIGFPYDGAAVTAGSNITVEVDRPDTLTGSQEVAVVIGINSCRNTTCIPPDEILGSILYDGGYNPQFASNAPTKPPHQNFTVNIPSNLEKGLAQLAVFHVSLVGAGFAPFTEIQNVTVKVQYHGLRRLLPSTHPLAQLASCDFTNMKVLSFLIASVCVLSATAQRSFIGYPPTGASITPGKKFIVQIIRPNSIQGSTEAGLVIGLLSCANNPEGCPGPDVEVGTILYNKKLNPTIHPGEEDGPYENFTFTVPNDFPAGAAQLSTNRLHFIGAGPSPVLESNSVVLNVV</sequence>
<reference evidence="2 3" key="1">
    <citation type="journal article" date="2018" name="Evol. Lett.">
        <title>Horizontal gene cluster transfer increased hallucinogenic mushroom diversity.</title>
        <authorList>
            <person name="Reynolds H.T."/>
            <person name="Vijayakumar V."/>
            <person name="Gluck-Thaler E."/>
            <person name="Korotkin H.B."/>
            <person name="Matheny P.B."/>
            <person name="Slot J.C."/>
        </authorList>
    </citation>
    <scope>NUCLEOTIDE SEQUENCE [LARGE SCALE GENOMIC DNA]</scope>
    <source>
        <strain evidence="2 3">SRW20</strain>
    </source>
</reference>
<dbReference type="Pfam" id="PF19271">
    <property type="entry name" value="Nis1"/>
    <property type="match status" value="2"/>
</dbReference>